<evidence type="ECO:0000313" key="3">
    <source>
        <dbReference type="EMBL" id="MCW4473347.1"/>
    </source>
</evidence>
<keyword evidence="2" id="KW-1133">Transmembrane helix</keyword>
<reference evidence="3 4" key="1">
    <citation type="submission" date="2022-10" db="EMBL/GenBank/DDBJ databases">
        <title>Xanthomonas sp. H13-6.</title>
        <authorList>
            <person name="Liu X."/>
            <person name="Deng Z."/>
            <person name="Jiang Y."/>
            <person name="Yu T."/>
            <person name="Ai J."/>
        </authorList>
    </citation>
    <scope>NUCLEOTIDE SEQUENCE [LARGE SCALE GENOMIC DNA]</scope>
    <source>
        <strain evidence="3 4">H13-6</strain>
    </source>
</reference>
<feature type="region of interest" description="Disordered" evidence="1">
    <location>
        <begin position="1"/>
        <end position="21"/>
    </location>
</feature>
<proteinExistence type="predicted"/>
<comment type="caution">
    <text evidence="3">The sequence shown here is derived from an EMBL/GenBank/DDBJ whole genome shotgun (WGS) entry which is preliminary data.</text>
</comment>
<gene>
    <name evidence="3" type="ORF">OK345_12620</name>
</gene>
<keyword evidence="2" id="KW-0472">Membrane</keyword>
<dbReference type="Proteomes" id="UP001209922">
    <property type="component" value="Unassembled WGS sequence"/>
</dbReference>
<dbReference type="RefSeq" id="WP_265128331.1">
    <property type="nucleotide sequence ID" value="NZ_JAPCHY010000010.1"/>
</dbReference>
<feature type="transmembrane region" description="Helical" evidence="2">
    <location>
        <begin position="115"/>
        <end position="133"/>
    </location>
</feature>
<feature type="transmembrane region" description="Helical" evidence="2">
    <location>
        <begin position="76"/>
        <end position="95"/>
    </location>
</feature>
<evidence type="ECO:0000313" key="4">
    <source>
        <dbReference type="Proteomes" id="UP001209922"/>
    </source>
</evidence>
<accession>A0ABT3JXY2</accession>
<sequence>MSMTHKSPIDENEWQAQERGMRAARDHAPAGTDAATADYRIVAEALMSAPRSAPPADFATGVAGHIARHDAGIERLLSRILLAAFLLVSIVAGVLYGDHAWQSLQQALGGEVVEWMLAGAGCVVLSWICSLLLRRADYADTPRRAPYW</sequence>
<evidence type="ECO:0000256" key="1">
    <source>
        <dbReference type="SAM" id="MobiDB-lite"/>
    </source>
</evidence>
<keyword evidence="2" id="KW-0812">Transmembrane</keyword>
<organism evidence="3 4">
    <name type="scientific">Xanthomonas chitinilytica</name>
    <dbReference type="NCBI Taxonomy" id="2989819"/>
    <lineage>
        <taxon>Bacteria</taxon>
        <taxon>Pseudomonadati</taxon>
        <taxon>Pseudomonadota</taxon>
        <taxon>Gammaproteobacteria</taxon>
        <taxon>Lysobacterales</taxon>
        <taxon>Lysobacteraceae</taxon>
        <taxon>Xanthomonas</taxon>
    </lineage>
</organism>
<evidence type="ECO:0000256" key="2">
    <source>
        <dbReference type="SAM" id="Phobius"/>
    </source>
</evidence>
<keyword evidence="4" id="KW-1185">Reference proteome</keyword>
<name>A0ABT3JXY2_9XANT</name>
<protein>
    <submittedName>
        <fullName evidence="3">Uncharacterized protein</fullName>
    </submittedName>
</protein>
<dbReference type="EMBL" id="JAPCHY010000010">
    <property type="protein sequence ID" value="MCW4473347.1"/>
    <property type="molecule type" value="Genomic_DNA"/>
</dbReference>